<accession>A0A0C3QQ01</accession>
<proteinExistence type="predicted"/>
<feature type="compositionally biased region" description="Polar residues" evidence="1">
    <location>
        <begin position="391"/>
        <end position="404"/>
    </location>
</feature>
<evidence type="ECO:0000313" key="2">
    <source>
        <dbReference type="EMBL" id="KIO30466.1"/>
    </source>
</evidence>
<organism evidence="2 3">
    <name type="scientific">Tulasnella calospora MUT 4182</name>
    <dbReference type="NCBI Taxonomy" id="1051891"/>
    <lineage>
        <taxon>Eukaryota</taxon>
        <taxon>Fungi</taxon>
        <taxon>Dikarya</taxon>
        <taxon>Basidiomycota</taxon>
        <taxon>Agaricomycotina</taxon>
        <taxon>Agaricomycetes</taxon>
        <taxon>Cantharellales</taxon>
        <taxon>Tulasnellaceae</taxon>
        <taxon>Tulasnella</taxon>
    </lineage>
</organism>
<dbReference type="EMBL" id="KN822972">
    <property type="protein sequence ID" value="KIO30466.1"/>
    <property type="molecule type" value="Genomic_DNA"/>
</dbReference>
<dbReference type="HOGENOM" id="CLU_681847_0_0_1"/>
<reference evidence="3" key="2">
    <citation type="submission" date="2015-01" db="EMBL/GenBank/DDBJ databases">
        <title>Evolutionary Origins and Diversification of the Mycorrhizal Mutualists.</title>
        <authorList>
            <consortium name="DOE Joint Genome Institute"/>
            <consortium name="Mycorrhizal Genomics Consortium"/>
            <person name="Kohler A."/>
            <person name="Kuo A."/>
            <person name="Nagy L.G."/>
            <person name="Floudas D."/>
            <person name="Copeland A."/>
            <person name="Barry K.W."/>
            <person name="Cichocki N."/>
            <person name="Veneault-Fourrey C."/>
            <person name="LaButti K."/>
            <person name="Lindquist E.A."/>
            <person name="Lipzen A."/>
            <person name="Lundell T."/>
            <person name="Morin E."/>
            <person name="Murat C."/>
            <person name="Riley R."/>
            <person name="Ohm R."/>
            <person name="Sun H."/>
            <person name="Tunlid A."/>
            <person name="Henrissat B."/>
            <person name="Grigoriev I.V."/>
            <person name="Hibbett D.S."/>
            <person name="Martin F."/>
        </authorList>
    </citation>
    <scope>NUCLEOTIDE SEQUENCE [LARGE SCALE GENOMIC DNA]</scope>
    <source>
        <strain evidence="3">MUT 4182</strain>
    </source>
</reference>
<evidence type="ECO:0000256" key="1">
    <source>
        <dbReference type="SAM" id="MobiDB-lite"/>
    </source>
</evidence>
<feature type="compositionally biased region" description="Basic and acidic residues" evidence="1">
    <location>
        <begin position="324"/>
        <end position="344"/>
    </location>
</feature>
<dbReference type="OrthoDB" id="3241125at2759"/>
<feature type="region of interest" description="Disordered" evidence="1">
    <location>
        <begin position="24"/>
        <end position="92"/>
    </location>
</feature>
<sequence length="404" mass="46850">MLLKVVIGHLFPLQAVLSKFLRPARPRTGGNAHHRPGTENGPTRNYVRPNRLHKQHRHPRRHSASALEFSSTSPPQRRTLVKKPPRTVSESAVHRLTKRYDTQIDSLRLKLHGTELDVFRERFDKERVVGELLDAQTTLTNERLKRRHLESIMKETARAVEGLHFDSEIPLTDSETDSFDLDNPDTLPELLRRIRTRVQALHVAHARDFNTIGLLERELEDLREAFVERELQWYRERQPTFQTLSLLQELQLEYGMALWRQRGMELEILSVHRELDALHDSHDIYRRMISSTEEQAAYIEELEPRLANLEQSLQLDSESSKSMFKLERSAEERDRAPRKAKEPQRQPTSRQSKGESFESTQTAVNQPKNPPANSPRKSVHFKLDDCDLAPTASTFNTPESPISK</sequence>
<gene>
    <name evidence="2" type="ORF">M407DRAFT_20524</name>
</gene>
<evidence type="ECO:0000313" key="3">
    <source>
        <dbReference type="Proteomes" id="UP000054248"/>
    </source>
</evidence>
<feature type="compositionally biased region" description="Polar residues" evidence="1">
    <location>
        <begin position="357"/>
        <end position="367"/>
    </location>
</feature>
<keyword evidence="3" id="KW-1185">Reference proteome</keyword>
<name>A0A0C3QQ01_9AGAM</name>
<reference evidence="2 3" key="1">
    <citation type="submission" date="2014-04" db="EMBL/GenBank/DDBJ databases">
        <authorList>
            <consortium name="DOE Joint Genome Institute"/>
            <person name="Kuo A."/>
            <person name="Girlanda M."/>
            <person name="Perotto S."/>
            <person name="Kohler A."/>
            <person name="Nagy L.G."/>
            <person name="Floudas D."/>
            <person name="Copeland A."/>
            <person name="Barry K.W."/>
            <person name="Cichocki N."/>
            <person name="Veneault-Fourrey C."/>
            <person name="LaButti K."/>
            <person name="Lindquist E.A."/>
            <person name="Lipzen A."/>
            <person name="Lundell T."/>
            <person name="Morin E."/>
            <person name="Murat C."/>
            <person name="Sun H."/>
            <person name="Tunlid A."/>
            <person name="Henrissat B."/>
            <person name="Grigoriev I.V."/>
            <person name="Hibbett D.S."/>
            <person name="Martin F."/>
            <person name="Nordberg H.P."/>
            <person name="Cantor M.N."/>
            <person name="Hua S.X."/>
        </authorList>
    </citation>
    <scope>NUCLEOTIDE SEQUENCE [LARGE SCALE GENOMIC DNA]</scope>
    <source>
        <strain evidence="2 3">MUT 4182</strain>
    </source>
</reference>
<dbReference type="Proteomes" id="UP000054248">
    <property type="component" value="Unassembled WGS sequence"/>
</dbReference>
<protein>
    <submittedName>
        <fullName evidence="2">Uncharacterized protein</fullName>
    </submittedName>
</protein>
<feature type="region of interest" description="Disordered" evidence="1">
    <location>
        <begin position="313"/>
        <end position="404"/>
    </location>
</feature>
<feature type="compositionally biased region" description="Low complexity" evidence="1">
    <location>
        <begin position="313"/>
        <end position="322"/>
    </location>
</feature>
<dbReference type="AlphaFoldDB" id="A0A0C3QQ01"/>
<feature type="compositionally biased region" description="Basic residues" evidence="1">
    <location>
        <begin position="50"/>
        <end position="63"/>
    </location>
</feature>